<evidence type="ECO:0000256" key="13">
    <source>
        <dbReference type="SAM" id="Coils"/>
    </source>
</evidence>
<comment type="caution">
    <text evidence="16">The sequence shown here is derived from an EMBL/GenBank/DDBJ whole genome shotgun (WGS) entry which is preliminary data.</text>
</comment>
<feature type="region of interest" description="Disordered" evidence="14">
    <location>
        <begin position="68"/>
        <end position="90"/>
    </location>
</feature>
<organism evidence="16 17">
    <name type="scientific">Tilletia horrida</name>
    <dbReference type="NCBI Taxonomy" id="155126"/>
    <lineage>
        <taxon>Eukaryota</taxon>
        <taxon>Fungi</taxon>
        <taxon>Dikarya</taxon>
        <taxon>Basidiomycota</taxon>
        <taxon>Ustilaginomycotina</taxon>
        <taxon>Exobasidiomycetes</taxon>
        <taxon>Tilletiales</taxon>
        <taxon>Tilletiaceae</taxon>
        <taxon>Tilletia</taxon>
    </lineage>
</organism>
<dbReference type="GO" id="GO:0006656">
    <property type="term" value="P:phosphatidylcholine biosynthetic process"/>
    <property type="evidence" value="ECO:0007669"/>
    <property type="project" value="TreeGrafter"/>
</dbReference>
<keyword evidence="13" id="KW-0175">Coiled coil</keyword>
<evidence type="ECO:0000313" key="16">
    <source>
        <dbReference type="EMBL" id="KAK0525435.1"/>
    </source>
</evidence>
<dbReference type="GO" id="GO:0016746">
    <property type="term" value="F:acyltransferase activity"/>
    <property type="evidence" value="ECO:0007669"/>
    <property type="project" value="UniProtKB-KW"/>
</dbReference>
<dbReference type="Pfam" id="PF10998">
    <property type="entry name" value="DUF2838"/>
    <property type="match status" value="1"/>
</dbReference>
<keyword evidence="9 15" id="KW-0472">Membrane</keyword>
<comment type="similarity">
    <text evidence="2">Belongs to the GPC1 family.</text>
</comment>
<feature type="transmembrane region" description="Helical" evidence="15">
    <location>
        <begin position="199"/>
        <end position="216"/>
    </location>
</feature>
<evidence type="ECO:0000256" key="8">
    <source>
        <dbReference type="ARBA" id="ARBA00023098"/>
    </source>
</evidence>
<feature type="transmembrane region" description="Helical" evidence="15">
    <location>
        <begin position="283"/>
        <end position="303"/>
    </location>
</feature>
<evidence type="ECO:0000256" key="1">
    <source>
        <dbReference type="ARBA" id="ARBA00004141"/>
    </source>
</evidence>
<evidence type="ECO:0000256" key="7">
    <source>
        <dbReference type="ARBA" id="ARBA00022989"/>
    </source>
</evidence>
<feature type="transmembrane region" description="Helical" evidence="15">
    <location>
        <begin position="323"/>
        <end position="344"/>
    </location>
</feature>
<feature type="compositionally biased region" description="Low complexity" evidence="14">
    <location>
        <begin position="25"/>
        <end position="34"/>
    </location>
</feature>
<feature type="transmembrane region" description="Helical" evidence="15">
    <location>
        <begin position="387"/>
        <end position="407"/>
    </location>
</feature>
<reference evidence="16" key="1">
    <citation type="journal article" date="2023" name="PhytoFront">
        <title>Draft Genome Resources of Seven Strains of Tilletia horrida, Causal Agent of Kernel Smut of Rice.</title>
        <authorList>
            <person name="Khanal S."/>
            <person name="Antony Babu S."/>
            <person name="Zhou X.G."/>
        </authorList>
    </citation>
    <scope>NUCLEOTIDE SEQUENCE</scope>
    <source>
        <strain evidence="16">TX3</strain>
    </source>
</reference>
<gene>
    <name evidence="16" type="ORF">OC842_005496</name>
</gene>
<feature type="coiled-coil region" evidence="13">
    <location>
        <begin position="133"/>
        <end position="160"/>
    </location>
</feature>
<evidence type="ECO:0000256" key="15">
    <source>
        <dbReference type="SAM" id="Phobius"/>
    </source>
</evidence>
<dbReference type="Proteomes" id="UP001176521">
    <property type="component" value="Unassembled WGS sequence"/>
</dbReference>
<evidence type="ECO:0000256" key="5">
    <source>
        <dbReference type="ARBA" id="ARBA00022679"/>
    </source>
</evidence>
<feature type="transmembrane region" description="Helical" evidence="15">
    <location>
        <begin position="176"/>
        <end position="193"/>
    </location>
</feature>
<evidence type="ECO:0000256" key="12">
    <source>
        <dbReference type="ARBA" id="ARBA00023315"/>
    </source>
</evidence>
<dbReference type="InterPro" id="IPR021261">
    <property type="entry name" value="GPCAT"/>
</dbReference>
<keyword evidence="10" id="KW-0594">Phospholipid biosynthesis</keyword>
<dbReference type="EMBL" id="JAPDMQ010000398">
    <property type="protein sequence ID" value="KAK0525435.1"/>
    <property type="molecule type" value="Genomic_DNA"/>
</dbReference>
<feature type="region of interest" description="Disordered" evidence="14">
    <location>
        <begin position="490"/>
        <end position="524"/>
    </location>
</feature>
<keyword evidence="17" id="KW-1185">Reference proteome</keyword>
<evidence type="ECO:0000313" key="17">
    <source>
        <dbReference type="Proteomes" id="UP001176521"/>
    </source>
</evidence>
<dbReference type="GO" id="GO:0016020">
    <property type="term" value="C:membrane"/>
    <property type="evidence" value="ECO:0007669"/>
    <property type="project" value="UniProtKB-SubCell"/>
</dbReference>
<protein>
    <recommendedName>
        <fullName evidence="3">Glycerophosphocholine acyltransferase 1</fullName>
    </recommendedName>
</protein>
<proteinExistence type="inferred from homology"/>
<feature type="transmembrane region" description="Helical" evidence="15">
    <location>
        <begin position="228"/>
        <end position="246"/>
    </location>
</feature>
<feature type="compositionally biased region" description="Low complexity" evidence="14">
    <location>
        <begin position="500"/>
        <end position="524"/>
    </location>
</feature>
<name>A0AAN6G9R0_9BASI</name>
<evidence type="ECO:0000256" key="14">
    <source>
        <dbReference type="SAM" id="MobiDB-lite"/>
    </source>
</evidence>
<evidence type="ECO:0000256" key="9">
    <source>
        <dbReference type="ARBA" id="ARBA00023136"/>
    </source>
</evidence>
<keyword evidence="4" id="KW-0444">Lipid biosynthesis</keyword>
<keyword evidence="11" id="KW-1208">Phospholipid metabolism</keyword>
<feature type="transmembrane region" description="Helical" evidence="15">
    <location>
        <begin position="413"/>
        <end position="434"/>
    </location>
</feature>
<keyword evidence="8" id="KW-0443">Lipid metabolism</keyword>
<dbReference type="PANTHER" id="PTHR31201:SF1">
    <property type="entry name" value="GLYCEROPHOSPHOCHOLINE ACYLTRANSFERASE 1"/>
    <property type="match status" value="1"/>
</dbReference>
<keyword evidence="5" id="KW-0808">Transferase</keyword>
<evidence type="ECO:0000256" key="2">
    <source>
        <dbReference type="ARBA" id="ARBA00006675"/>
    </source>
</evidence>
<evidence type="ECO:0000256" key="10">
    <source>
        <dbReference type="ARBA" id="ARBA00023209"/>
    </source>
</evidence>
<feature type="region of interest" description="Disordered" evidence="14">
    <location>
        <begin position="25"/>
        <end position="49"/>
    </location>
</feature>
<keyword evidence="12" id="KW-0012">Acyltransferase</keyword>
<evidence type="ECO:0000256" key="11">
    <source>
        <dbReference type="ARBA" id="ARBA00023264"/>
    </source>
</evidence>
<keyword evidence="6 15" id="KW-0812">Transmembrane</keyword>
<dbReference type="PANTHER" id="PTHR31201">
    <property type="entry name" value="OS01G0585100 PROTEIN"/>
    <property type="match status" value="1"/>
</dbReference>
<dbReference type="AlphaFoldDB" id="A0AAN6G9R0"/>
<keyword evidence="7 15" id="KW-1133">Transmembrane helix</keyword>
<evidence type="ECO:0000256" key="4">
    <source>
        <dbReference type="ARBA" id="ARBA00022516"/>
    </source>
</evidence>
<evidence type="ECO:0000256" key="6">
    <source>
        <dbReference type="ARBA" id="ARBA00022692"/>
    </source>
</evidence>
<comment type="subcellular location">
    <subcellularLocation>
        <location evidence="1">Membrane</location>
        <topology evidence="1">Multi-pass membrane protein</topology>
    </subcellularLocation>
</comment>
<evidence type="ECO:0000256" key="3">
    <source>
        <dbReference type="ARBA" id="ARBA00019082"/>
    </source>
</evidence>
<accession>A0AAN6G9R0</accession>
<sequence length="548" mass="60692">MVTPVPYKRTSTSLSFSTETGEFSSHAFASAPPSEDAHSTATHDGGSTSASSFASTFGLPYPFERTLSSSSSSTSSGDAEGGSVSAPVMPAPMTDLIETFWESRLDLYDRKFKEWKDGVKRDARVRVRRTKEKALSRAEVKAMEKEVAKMRKKAAERVDKLGRHWRDAKTVRLRDKISFVVGVLNLVCSSLLITTRPELVPLVYSIQCTFFLPLRIISYTRKKWHYFLYDYCYWISLLCNLFIWVFPHSPFLFQAAYCAAHGPLAWSVATWRNSMVFHSLEKMTSLFIHIYPPLVFTTIVHYMPRDQAEKMFPAIKGLERLDGWTCFGFTCGVYAIWQLLYWTFISTSKKSKIESGARINSYSTMTRGKGAVANLLGKYPPSLREPAFMALQFVYTVVTTLPAPLVLYPSKLASSVFLMIVLIISVWNGATWYVEVWARKFEKELLALRAEMEMAKQQELAIAEAAGSGGVSADASRRNSAEVSVHPFTMEVAPGGGEPAALSGSGAGRSAGAAADAEVAETVDTAVEQAKERALGSGAENGESRKDR</sequence>